<protein>
    <submittedName>
        <fullName evidence="1">Uncharacterized protein</fullName>
    </submittedName>
</protein>
<accession>A0A4Q5KKB7</accession>
<dbReference type="Proteomes" id="UP000294166">
    <property type="component" value="Unassembled WGS sequence"/>
</dbReference>
<dbReference type="RefSeq" id="WP_130049501.1">
    <property type="nucleotide sequence ID" value="NZ_SEZK01000132.1"/>
</dbReference>
<sequence length="168" mass="19605">MGVLISGCTLQGKNFNSEYRCVIERDAEKLGIEVDRVYPSNDCNEYLSISFQSYSDLKRYLDFLSSEVGTVGFEHHFFSSEGVITHNECEDLLTAFDKNADKTEAITWKEFAFSYYSDYDDKEEFFDGLEHMTMRSYQSEQALMNRRFRVLIKIVRFAVKENGFIDYG</sequence>
<reference evidence="3 4" key="1">
    <citation type="submission" date="2019-02" db="EMBL/GenBank/DDBJ databases">
        <title>Genome sequences of Aliivibrio finisterrensis strains from farmed Atlantic salmon.</title>
        <authorList>
            <person name="Bowman J.P."/>
        </authorList>
    </citation>
    <scope>NUCLEOTIDE SEQUENCE [LARGE SCALE GENOMIC DNA]</scope>
    <source>
        <strain evidence="2 4">A21</strain>
        <strain evidence="1 3">A46</strain>
    </source>
</reference>
<gene>
    <name evidence="2" type="ORF">ERW53_15235</name>
    <name evidence="1" type="ORF">ERW57_19615</name>
</gene>
<dbReference type="Proteomes" id="UP000294063">
    <property type="component" value="Unassembled WGS sequence"/>
</dbReference>
<organism evidence="1 3">
    <name type="scientific">Aliivibrio finisterrensis</name>
    <dbReference type="NCBI Taxonomy" id="511998"/>
    <lineage>
        <taxon>Bacteria</taxon>
        <taxon>Pseudomonadati</taxon>
        <taxon>Pseudomonadota</taxon>
        <taxon>Gammaproteobacteria</taxon>
        <taxon>Vibrionales</taxon>
        <taxon>Vibrionaceae</taxon>
        <taxon>Aliivibrio</taxon>
    </lineage>
</organism>
<evidence type="ECO:0000313" key="2">
    <source>
        <dbReference type="EMBL" id="RYU62757.1"/>
    </source>
</evidence>
<dbReference type="AlphaFoldDB" id="A0A4Q5KKB7"/>
<proteinExistence type="predicted"/>
<comment type="caution">
    <text evidence="1">The sequence shown here is derived from an EMBL/GenBank/DDBJ whole genome shotgun (WGS) entry which is preliminary data.</text>
</comment>
<keyword evidence="4" id="KW-1185">Reference proteome</keyword>
<evidence type="ECO:0000313" key="1">
    <source>
        <dbReference type="EMBL" id="RYU45739.1"/>
    </source>
</evidence>
<dbReference type="EMBL" id="SEZN01000030">
    <property type="protein sequence ID" value="RYU62757.1"/>
    <property type="molecule type" value="Genomic_DNA"/>
</dbReference>
<dbReference type="EMBL" id="SEZK01000132">
    <property type="protein sequence ID" value="RYU45739.1"/>
    <property type="molecule type" value="Genomic_DNA"/>
</dbReference>
<evidence type="ECO:0000313" key="4">
    <source>
        <dbReference type="Proteomes" id="UP000294166"/>
    </source>
</evidence>
<evidence type="ECO:0000313" key="3">
    <source>
        <dbReference type="Proteomes" id="UP000294063"/>
    </source>
</evidence>
<name>A0A4Q5KKB7_9GAMM</name>